<evidence type="ECO:0000313" key="2">
    <source>
        <dbReference type="Proteomes" id="UP000044806"/>
    </source>
</evidence>
<proteinExistence type="predicted"/>
<protein>
    <submittedName>
        <fullName evidence="1">Uncharacterized protein</fullName>
    </submittedName>
</protein>
<evidence type="ECO:0000313" key="1">
    <source>
        <dbReference type="EMBL" id="CSA55607.1"/>
    </source>
</evidence>
<sequence length="96" mass="10967">MDQLVTACRVVATWKLWVHFQAIRVDAGIGTRLTRTAFVPIAAIGGTFKRWQCWEVFLQADRFVTHDKAHAVSHARDWGVVHHIDAVLTARRDRFG</sequence>
<accession>A0A655QF27</accession>
<dbReference type="EMBL" id="CWOW01000008">
    <property type="protein sequence ID" value="CSA55607.1"/>
    <property type="molecule type" value="Genomic_DNA"/>
</dbReference>
<name>A0A655QF27_VIBCL</name>
<organism evidence="1 2">
    <name type="scientific">Vibrio cholerae</name>
    <dbReference type="NCBI Taxonomy" id="666"/>
    <lineage>
        <taxon>Bacteria</taxon>
        <taxon>Pseudomonadati</taxon>
        <taxon>Pseudomonadota</taxon>
        <taxon>Gammaproteobacteria</taxon>
        <taxon>Vibrionales</taxon>
        <taxon>Vibrionaceae</taxon>
        <taxon>Vibrio</taxon>
    </lineage>
</organism>
<gene>
    <name evidence="1" type="ORF">ERS013165_01882</name>
</gene>
<reference evidence="1 2" key="1">
    <citation type="submission" date="2015-07" db="EMBL/GenBank/DDBJ databases">
        <authorList>
            <consortium name="Pathogen Informatics"/>
        </authorList>
    </citation>
    <scope>NUCLEOTIDE SEQUENCE [LARGE SCALE GENOMIC DNA]</scope>
    <source>
        <strain evidence="1 2">A51</strain>
    </source>
</reference>
<dbReference type="AlphaFoldDB" id="A0A655QF27"/>
<dbReference type="Proteomes" id="UP000044806">
    <property type="component" value="Unassembled WGS sequence"/>
</dbReference>